<dbReference type="EMBL" id="UINC01051249">
    <property type="protein sequence ID" value="SVB65170.1"/>
    <property type="molecule type" value="Genomic_DNA"/>
</dbReference>
<dbReference type="SUPFAM" id="SSF110849">
    <property type="entry name" value="ParB/Sulfiredoxin"/>
    <property type="match status" value="1"/>
</dbReference>
<dbReference type="PANTHER" id="PTHR33375:SF1">
    <property type="entry name" value="CHROMOSOME-PARTITIONING PROTEIN PARB-RELATED"/>
    <property type="match status" value="1"/>
</dbReference>
<dbReference type="AlphaFoldDB" id="A0A382FQ88"/>
<dbReference type="CDD" id="cd16393">
    <property type="entry name" value="SPO0J_N"/>
    <property type="match status" value="1"/>
</dbReference>
<protein>
    <recommendedName>
        <fullName evidence="5">ParB-like N-terminal domain-containing protein</fullName>
    </recommendedName>
</protein>
<feature type="domain" description="ParB-like N-terminal" evidence="5">
    <location>
        <begin position="29"/>
        <end position="118"/>
    </location>
</feature>
<dbReference type="Pfam" id="PF17762">
    <property type="entry name" value="HTH_ParB"/>
    <property type="match status" value="1"/>
</dbReference>
<dbReference type="GO" id="GO:0007059">
    <property type="term" value="P:chromosome segregation"/>
    <property type="evidence" value="ECO:0007669"/>
    <property type="project" value="UniProtKB-KW"/>
</dbReference>
<dbReference type="Gene3D" id="3.90.1530.30">
    <property type="match status" value="1"/>
</dbReference>
<accession>A0A382FQ88</accession>
<feature type="region of interest" description="Disordered" evidence="4">
    <location>
        <begin position="214"/>
        <end position="235"/>
    </location>
</feature>
<dbReference type="PANTHER" id="PTHR33375">
    <property type="entry name" value="CHROMOSOME-PARTITIONING PROTEIN PARB-RELATED"/>
    <property type="match status" value="1"/>
</dbReference>
<proteinExistence type="inferred from homology"/>
<comment type="similarity">
    <text evidence="1">Belongs to the ParB family.</text>
</comment>
<evidence type="ECO:0000313" key="6">
    <source>
        <dbReference type="EMBL" id="SVB65170.1"/>
    </source>
</evidence>
<evidence type="ECO:0000256" key="4">
    <source>
        <dbReference type="SAM" id="MobiDB-lite"/>
    </source>
</evidence>
<dbReference type="GO" id="GO:0005694">
    <property type="term" value="C:chromosome"/>
    <property type="evidence" value="ECO:0007669"/>
    <property type="project" value="TreeGrafter"/>
</dbReference>
<dbReference type="GO" id="GO:0003677">
    <property type="term" value="F:DNA binding"/>
    <property type="evidence" value="ECO:0007669"/>
    <property type="project" value="UniProtKB-KW"/>
</dbReference>
<evidence type="ECO:0000259" key="5">
    <source>
        <dbReference type="SMART" id="SM00470"/>
    </source>
</evidence>
<dbReference type="NCBIfam" id="TIGR00180">
    <property type="entry name" value="parB_part"/>
    <property type="match status" value="1"/>
</dbReference>
<dbReference type="InterPro" id="IPR041468">
    <property type="entry name" value="HTH_ParB/Spo0J"/>
</dbReference>
<dbReference type="InterPro" id="IPR036086">
    <property type="entry name" value="ParB/Sulfiredoxin_sf"/>
</dbReference>
<feature type="compositionally biased region" description="Basic and acidic residues" evidence="4">
    <location>
        <begin position="32"/>
        <end position="47"/>
    </location>
</feature>
<dbReference type="SUPFAM" id="SSF109709">
    <property type="entry name" value="KorB DNA-binding domain-like"/>
    <property type="match status" value="1"/>
</dbReference>
<feature type="non-terminal residue" evidence="6">
    <location>
        <position position="235"/>
    </location>
</feature>
<dbReference type="Pfam" id="PF02195">
    <property type="entry name" value="ParB_N"/>
    <property type="match status" value="1"/>
</dbReference>
<reference evidence="6" key="1">
    <citation type="submission" date="2018-05" db="EMBL/GenBank/DDBJ databases">
        <authorList>
            <person name="Lanie J.A."/>
            <person name="Ng W.-L."/>
            <person name="Kazmierczak K.M."/>
            <person name="Andrzejewski T.M."/>
            <person name="Davidsen T.M."/>
            <person name="Wayne K.J."/>
            <person name="Tettelin H."/>
            <person name="Glass J.I."/>
            <person name="Rusch D."/>
            <person name="Podicherti R."/>
            <person name="Tsui H.-C.T."/>
            <person name="Winkler M.E."/>
        </authorList>
    </citation>
    <scope>NUCLEOTIDE SEQUENCE</scope>
</reference>
<feature type="compositionally biased region" description="Basic and acidic residues" evidence="4">
    <location>
        <begin position="214"/>
        <end position="227"/>
    </location>
</feature>
<evidence type="ECO:0000256" key="2">
    <source>
        <dbReference type="ARBA" id="ARBA00022829"/>
    </source>
</evidence>
<dbReference type="SMART" id="SM00470">
    <property type="entry name" value="ParB"/>
    <property type="match status" value="1"/>
</dbReference>
<dbReference type="InterPro" id="IPR004437">
    <property type="entry name" value="ParB/RepB/Spo0J"/>
</dbReference>
<feature type="region of interest" description="Disordered" evidence="4">
    <location>
        <begin position="1"/>
        <end position="48"/>
    </location>
</feature>
<gene>
    <name evidence="6" type="ORF">METZ01_LOCUS218024</name>
</gene>
<evidence type="ECO:0000256" key="1">
    <source>
        <dbReference type="ARBA" id="ARBA00006295"/>
    </source>
</evidence>
<dbReference type="Gene3D" id="1.10.10.2830">
    <property type="match status" value="1"/>
</dbReference>
<evidence type="ECO:0000256" key="3">
    <source>
        <dbReference type="ARBA" id="ARBA00023125"/>
    </source>
</evidence>
<sequence>MPQSPAAAVPPPGIVVTEEKRQETPGGLAEVDIDRVRPNPRQPRESFNEEALESMAVSLRDRGMLQPLVVRREGEGFQLIAGERRWRAAQRAGWHSVPVVIREATTLEALELALIENIQREDLNPLEEARAYEFLASEAGLTQEQVAERVGRERSTVANYLRLLALPERVQELLISESLSMGHARALLGLKTSGAQIRLAETVALHGLSVRQTEARVRTTRQEDSKRTATNQQDP</sequence>
<dbReference type="InterPro" id="IPR003115">
    <property type="entry name" value="ParB_N"/>
</dbReference>
<keyword evidence="2" id="KW-0159">Chromosome partition</keyword>
<dbReference type="GO" id="GO:0045881">
    <property type="term" value="P:positive regulation of sporulation resulting in formation of a cellular spore"/>
    <property type="evidence" value="ECO:0007669"/>
    <property type="project" value="TreeGrafter"/>
</dbReference>
<name>A0A382FQ88_9ZZZZ</name>
<keyword evidence="3" id="KW-0238">DNA-binding</keyword>
<dbReference type="FunFam" id="1.10.10.2830:FF:000001">
    <property type="entry name" value="Chromosome partitioning protein ParB"/>
    <property type="match status" value="1"/>
</dbReference>
<dbReference type="FunFam" id="3.90.1530.30:FF:000001">
    <property type="entry name" value="Chromosome partitioning protein ParB"/>
    <property type="match status" value="1"/>
</dbReference>
<dbReference type="InterPro" id="IPR050336">
    <property type="entry name" value="Chromosome_partition/occlusion"/>
</dbReference>
<organism evidence="6">
    <name type="scientific">marine metagenome</name>
    <dbReference type="NCBI Taxonomy" id="408172"/>
    <lineage>
        <taxon>unclassified sequences</taxon>
        <taxon>metagenomes</taxon>
        <taxon>ecological metagenomes</taxon>
    </lineage>
</organism>